<sequence>MKEGVGYLVSKGSRAPKLQAFEVNVSGVEFCVSGRIDRSLERDLRRREHVDLSKYNISDILDKFDDAVSDYNETASGFNYTELNWNLTLLAKERAELEKNLTSIEPTLIALKNWTSGLKEMGHKQEFGCSFDDNYEELIVLCIFSDEHRFLHENCTEIQG</sequence>
<accession>A0A016VB70</accession>
<dbReference type="Proteomes" id="UP000024635">
    <property type="component" value="Unassembled WGS sequence"/>
</dbReference>
<protein>
    <submittedName>
        <fullName evidence="1">Uncharacterized protein</fullName>
    </submittedName>
</protein>
<dbReference type="InterPro" id="IPR035109">
    <property type="entry name" value="ASPR"/>
</dbReference>
<keyword evidence="2" id="KW-1185">Reference proteome</keyword>
<dbReference type="EMBL" id="JARK01001349">
    <property type="protein sequence ID" value="EYC24670.1"/>
    <property type="molecule type" value="Genomic_DNA"/>
</dbReference>
<name>A0A016VB70_9BILA</name>
<dbReference type="AlphaFoldDB" id="A0A016VB70"/>
<dbReference type="Pfam" id="PF17641">
    <property type="entry name" value="ASPRs"/>
    <property type="match status" value="1"/>
</dbReference>
<gene>
    <name evidence="1" type="primary">Acey_s0013.g2042</name>
    <name evidence="1" type="ORF">Y032_0013g2042</name>
</gene>
<organism evidence="1 2">
    <name type="scientific">Ancylostoma ceylanicum</name>
    <dbReference type="NCBI Taxonomy" id="53326"/>
    <lineage>
        <taxon>Eukaryota</taxon>
        <taxon>Metazoa</taxon>
        <taxon>Ecdysozoa</taxon>
        <taxon>Nematoda</taxon>
        <taxon>Chromadorea</taxon>
        <taxon>Rhabditida</taxon>
        <taxon>Rhabditina</taxon>
        <taxon>Rhabditomorpha</taxon>
        <taxon>Strongyloidea</taxon>
        <taxon>Ancylostomatidae</taxon>
        <taxon>Ancylostomatinae</taxon>
        <taxon>Ancylostoma</taxon>
    </lineage>
</organism>
<evidence type="ECO:0000313" key="1">
    <source>
        <dbReference type="EMBL" id="EYC24670.1"/>
    </source>
</evidence>
<proteinExistence type="predicted"/>
<reference evidence="2" key="1">
    <citation type="journal article" date="2015" name="Nat. Genet.">
        <title>The genome and transcriptome of the zoonotic hookworm Ancylostoma ceylanicum identify infection-specific gene families.</title>
        <authorList>
            <person name="Schwarz E.M."/>
            <person name="Hu Y."/>
            <person name="Antoshechkin I."/>
            <person name="Miller M.M."/>
            <person name="Sternberg P.W."/>
            <person name="Aroian R.V."/>
        </authorList>
    </citation>
    <scope>NUCLEOTIDE SEQUENCE</scope>
    <source>
        <strain evidence="2">HY135</strain>
    </source>
</reference>
<evidence type="ECO:0000313" key="2">
    <source>
        <dbReference type="Proteomes" id="UP000024635"/>
    </source>
</evidence>
<comment type="caution">
    <text evidence="1">The sequence shown here is derived from an EMBL/GenBank/DDBJ whole genome shotgun (WGS) entry which is preliminary data.</text>
</comment>